<dbReference type="InterPro" id="IPR013974">
    <property type="entry name" value="SAF"/>
</dbReference>
<keyword evidence="3" id="KW-1185">Reference proteome</keyword>
<dbReference type="GO" id="GO:0050462">
    <property type="term" value="F:N-acetylneuraminate synthase activity"/>
    <property type="evidence" value="ECO:0007669"/>
    <property type="project" value="UniProtKB-EC"/>
</dbReference>
<comment type="caution">
    <text evidence="2">The sequence shown here is derived from an EMBL/GenBank/DDBJ whole genome shotgun (WGS) entry which is preliminary data.</text>
</comment>
<dbReference type="PANTHER" id="PTHR42966">
    <property type="entry name" value="N-ACETYLNEURAMINATE SYNTHASE"/>
    <property type="match status" value="1"/>
</dbReference>
<dbReference type="InterPro" id="IPR006190">
    <property type="entry name" value="SAF_AFP_Neu5Ac"/>
</dbReference>
<protein>
    <submittedName>
        <fullName evidence="2">N-acetylneuraminate synthase</fullName>
        <ecNumber evidence="2">2.5.1.56</ecNumber>
    </submittedName>
</protein>
<dbReference type="Pfam" id="PF08666">
    <property type="entry name" value="SAF"/>
    <property type="match status" value="1"/>
</dbReference>
<dbReference type="InterPro" id="IPR013132">
    <property type="entry name" value="PseI/NeuA/B-like_N"/>
</dbReference>
<dbReference type="PROSITE" id="PS50844">
    <property type="entry name" value="AFP_LIKE"/>
    <property type="match status" value="1"/>
</dbReference>
<dbReference type="Proteomes" id="UP001596990">
    <property type="component" value="Unassembled WGS sequence"/>
</dbReference>
<name>A0ABW3L6B9_9BACI</name>
<feature type="domain" description="AFP-like" evidence="1">
    <location>
        <begin position="304"/>
        <end position="354"/>
    </location>
</feature>
<proteinExistence type="predicted"/>
<dbReference type="Pfam" id="PF03102">
    <property type="entry name" value="NeuB"/>
    <property type="match status" value="1"/>
</dbReference>
<dbReference type="SMART" id="SM00858">
    <property type="entry name" value="SAF"/>
    <property type="match status" value="1"/>
</dbReference>
<dbReference type="InterPro" id="IPR051690">
    <property type="entry name" value="PseI-like"/>
</dbReference>
<sequence length="361" mass="39721">MNKTYIIAEAGVNHNGSLKMAKKMIDVAAEAGVDAIKFQIFSAKALALPTAKKAEYQLDETNKEENQLTMLEKLEMTRESHMELLNHCKEASIDFLSTPFDKESLVFLTETLHTPVLKFSSGDLTNAPLLLAAAQSLKKLILSTGMATLTDIEDALGVLAFGYFENNRKPDRAAFRQAYYTHAHRLDAYVSLLHCTTQYPAPVHALNLSAMKTLQHAFSLPTGYSDHSTGITIPVAAVALGAAIIEKHFTLDHTLPGPDHKASLEPDQLKQMVQAIRDTEAGIGHPWKIPDEEERKNAISARKSLVTTLPIKRGEKFTEQNIAAKRPGNGIPPAYYWSLLGSTATKDYEADELITEAIEHG</sequence>
<dbReference type="Gene3D" id="3.90.1210.10">
    <property type="entry name" value="Antifreeze-like/N-acetylneuraminic acid synthase C-terminal domain"/>
    <property type="match status" value="1"/>
</dbReference>
<organism evidence="2 3">
    <name type="scientific">Thalassobacillus hwangdonensis</name>
    <dbReference type="NCBI Taxonomy" id="546108"/>
    <lineage>
        <taxon>Bacteria</taxon>
        <taxon>Bacillati</taxon>
        <taxon>Bacillota</taxon>
        <taxon>Bacilli</taxon>
        <taxon>Bacillales</taxon>
        <taxon>Bacillaceae</taxon>
        <taxon>Thalassobacillus</taxon>
    </lineage>
</organism>
<dbReference type="Gene3D" id="3.20.20.70">
    <property type="entry name" value="Aldolase class I"/>
    <property type="match status" value="1"/>
</dbReference>
<dbReference type="SUPFAM" id="SSF51269">
    <property type="entry name" value="AFP III-like domain"/>
    <property type="match status" value="1"/>
</dbReference>
<dbReference type="InterPro" id="IPR036732">
    <property type="entry name" value="AFP_Neu5c_C_sf"/>
</dbReference>
<gene>
    <name evidence="2" type="primary">neuB</name>
    <name evidence="2" type="ORF">ACFQ2J_15830</name>
</gene>
<dbReference type="InterPro" id="IPR020007">
    <property type="entry name" value="NeuB/NeuA"/>
</dbReference>
<reference evidence="3" key="1">
    <citation type="journal article" date="2019" name="Int. J. Syst. Evol. Microbiol.">
        <title>The Global Catalogue of Microorganisms (GCM) 10K type strain sequencing project: providing services to taxonomists for standard genome sequencing and annotation.</title>
        <authorList>
            <consortium name="The Broad Institute Genomics Platform"/>
            <consortium name="The Broad Institute Genome Sequencing Center for Infectious Disease"/>
            <person name="Wu L."/>
            <person name="Ma J."/>
        </authorList>
    </citation>
    <scope>NUCLEOTIDE SEQUENCE [LARGE SCALE GENOMIC DNA]</scope>
    <source>
        <strain evidence="3">CCUG 56607</strain>
    </source>
</reference>
<dbReference type="EC" id="2.5.1.56" evidence="2"/>
<evidence type="ECO:0000313" key="2">
    <source>
        <dbReference type="EMBL" id="MFD1020658.1"/>
    </source>
</evidence>
<dbReference type="InterPro" id="IPR057736">
    <property type="entry name" value="SAF_PseI/NeuA/NeuB"/>
</dbReference>
<dbReference type="RefSeq" id="WP_386062748.1">
    <property type="nucleotide sequence ID" value="NZ_JBHTKL010000006.1"/>
</dbReference>
<dbReference type="SUPFAM" id="SSF51569">
    <property type="entry name" value="Aldolase"/>
    <property type="match status" value="1"/>
</dbReference>
<dbReference type="NCBIfam" id="TIGR03569">
    <property type="entry name" value="NeuB_NnaB"/>
    <property type="match status" value="1"/>
</dbReference>
<evidence type="ECO:0000313" key="3">
    <source>
        <dbReference type="Proteomes" id="UP001596990"/>
    </source>
</evidence>
<accession>A0ABW3L6B9</accession>
<dbReference type="InterPro" id="IPR013785">
    <property type="entry name" value="Aldolase_TIM"/>
</dbReference>
<dbReference type="CDD" id="cd11615">
    <property type="entry name" value="SAF_NeuB_like"/>
    <property type="match status" value="1"/>
</dbReference>
<keyword evidence="2" id="KW-0808">Transferase</keyword>
<evidence type="ECO:0000259" key="1">
    <source>
        <dbReference type="PROSITE" id="PS50844"/>
    </source>
</evidence>
<dbReference type="PANTHER" id="PTHR42966:SF1">
    <property type="entry name" value="SIALIC ACID SYNTHASE"/>
    <property type="match status" value="1"/>
</dbReference>
<dbReference type="EMBL" id="JBHTKL010000006">
    <property type="protein sequence ID" value="MFD1020658.1"/>
    <property type="molecule type" value="Genomic_DNA"/>
</dbReference>